<evidence type="ECO:0000313" key="3">
    <source>
        <dbReference type="Proteomes" id="UP000283295"/>
    </source>
</evidence>
<dbReference type="GO" id="GO:0016791">
    <property type="term" value="F:phosphatase activity"/>
    <property type="evidence" value="ECO:0007669"/>
    <property type="project" value="TreeGrafter"/>
</dbReference>
<dbReference type="GO" id="GO:0005737">
    <property type="term" value="C:cytoplasm"/>
    <property type="evidence" value="ECO:0007669"/>
    <property type="project" value="TreeGrafter"/>
</dbReference>
<evidence type="ECO:0000259" key="1">
    <source>
        <dbReference type="Pfam" id="PF00149"/>
    </source>
</evidence>
<proteinExistence type="predicted"/>
<dbReference type="InterPro" id="IPR004843">
    <property type="entry name" value="Calcineurin-like_PHP"/>
</dbReference>
<dbReference type="Gene3D" id="3.60.21.10">
    <property type="match status" value="1"/>
</dbReference>
<reference evidence="2 3" key="1">
    <citation type="submission" date="2018-08" db="EMBL/GenBank/DDBJ databases">
        <title>A genome reference for cultivated species of the human gut microbiota.</title>
        <authorList>
            <person name="Zou Y."/>
            <person name="Xue W."/>
            <person name="Luo G."/>
        </authorList>
    </citation>
    <scope>NUCLEOTIDE SEQUENCE [LARGE SCALE GENOMIC DNA]</scope>
    <source>
        <strain evidence="2 3">AF22-21</strain>
    </source>
</reference>
<protein>
    <submittedName>
        <fullName evidence="2">Calcineurin</fullName>
    </submittedName>
</protein>
<gene>
    <name evidence="2" type="ORF">DWX94_03300</name>
</gene>
<name>A0A412IU31_9FIRM</name>
<dbReference type="SUPFAM" id="SSF56300">
    <property type="entry name" value="Metallo-dependent phosphatases"/>
    <property type="match status" value="1"/>
</dbReference>
<dbReference type="PANTHER" id="PTHR42850">
    <property type="entry name" value="METALLOPHOSPHOESTERASE"/>
    <property type="match status" value="1"/>
</dbReference>
<dbReference type="RefSeq" id="WP_004849109.1">
    <property type="nucleotide sequence ID" value="NZ_CABIWG010000006.1"/>
</dbReference>
<comment type="caution">
    <text evidence="2">The sequence shown here is derived from an EMBL/GenBank/DDBJ whole genome shotgun (WGS) entry which is preliminary data.</text>
</comment>
<dbReference type="PANTHER" id="PTHR42850:SF4">
    <property type="entry name" value="ZINC-DEPENDENT ENDOPOLYPHOSPHATASE"/>
    <property type="match status" value="1"/>
</dbReference>
<sequence length="239" mass="27504">MLYLISDIHGDVISFKKMLKKISFDPATDQMIVMGDIFDWNDEGIPLLEFMSDYLVDGSMQFIKGNHELFAQMYIDGSMSERQWIIFGGGGTVRDIKKLNVDDQMKLHGFLAHLPHYTEIKSPKYGGCVVTHSGIHCGSYIRNADRTINITESIMNAARRDEYRFLISPDIHNVPFADKKAFDRYVFCGHVTTNRLNEDHSYNVYKTPYYMDLDCGNGERYRGGKLACYCVDEDRVVYI</sequence>
<dbReference type="Proteomes" id="UP000283295">
    <property type="component" value="Unassembled WGS sequence"/>
</dbReference>
<dbReference type="InterPro" id="IPR050126">
    <property type="entry name" value="Ap4A_hydrolase"/>
</dbReference>
<dbReference type="EMBL" id="QRVK01000005">
    <property type="protein sequence ID" value="RGS43615.1"/>
    <property type="molecule type" value="Genomic_DNA"/>
</dbReference>
<organism evidence="2 3">
    <name type="scientific">Coprococcus eutactus</name>
    <dbReference type="NCBI Taxonomy" id="33043"/>
    <lineage>
        <taxon>Bacteria</taxon>
        <taxon>Bacillati</taxon>
        <taxon>Bacillota</taxon>
        <taxon>Clostridia</taxon>
        <taxon>Lachnospirales</taxon>
        <taxon>Lachnospiraceae</taxon>
        <taxon>Coprococcus</taxon>
    </lineage>
</organism>
<evidence type="ECO:0000313" key="2">
    <source>
        <dbReference type="EMBL" id="RGS43615.1"/>
    </source>
</evidence>
<dbReference type="OrthoDB" id="9779903at2"/>
<dbReference type="InterPro" id="IPR029052">
    <property type="entry name" value="Metallo-depent_PP-like"/>
</dbReference>
<accession>A0A412IU31</accession>
<dbReference type="Pfam" id="PF00149">
    <property type="entry name" value="Metallophos"/>
    <property type="match status" value="1"/>
</dbReference>
<feature type="domain" description="Calcineurin-like phosphoesterase" evidence="1">
    <location>
        <begin position="3"/>
        <end position="136"/>
    </location>
</feature>
<dbReference type="AlphaFoldDB" id="A0A412IU31"/>